<comment type="pathway">
    <text evidence="4">Carbohydrate metabolism; tricarboxylic acid cycle.</text>
</comment>
<dbReference type="GO" id="GO:0046872">
    <property type="term" value="F:metal ion binding"/>
    <property type="evidence" value="ECO:0007669"/>
    <property type="project" value="UniProtKB-KW"/>
</dbReference>
<dbReference type="Gene3D" id="1.20.1300.10">
    <property type="entry name" value="Fumarate reductase/succinate dehydrogenase, transmembrane subunit"/>
    <property type="match status" value="1"/>
</dbReference>
<evidence type="ECO:0000256" key="10">
    <source>
        <dbReference type="ARBA" id="ARBA00022692"/>
    </source>
</evidence>
<dbReference type="SUPFAM" id="SSF81343">
    <property type="entry name" value="Fumarate reductase respiratory complex transmembrane subunits"/>
    <property type="match status" value="1"/>
</dbReference>
<evidence type="ECO:0000256" key="4">
    <source>
        <dbReference type="ARBA" id="ARBA00005163"/>
    </source>
</evidence>
<evidence type="ECO:0000256" key="9">
    <source>
        <dbReference type="ARBA" id="ARBA00022617"/>
    </source>
</evidence>
<dbReference type="GO" id="GO:0005886">
    <property type="term" value="C:plasma membrane"/>
    <property type="evidence" value="ECO:0007669"/>
    <property type="project" value="UniProtKB-SubCell"/>
</dbReference>
<keyword evidence="5" id="KW-0813">Transport</keyword>
<gene>
    <name evidence="17" type="ORF">MNBD_GAMMA09-2358</name>
</gene>
<dbReference type="GO" id="GO:0006099">
    <property type="term" value="P:tricarboxylic acid cycle"/>
    <property type="evidence" value="ECO:0007669"/>
    <property type="project" value="UniProtKB-UniPathway"/>
</dbReference>
<dbReference type="UniPathway" id="UPA00223"/>
<keyword evidence="11" id="KW-0479">Metal-binding</keyword>
<dbReference type="PIRSF" id="PIRSF000169">
    <property type="entry name" value="SDH_D"/>
    <property type="match status" value="1"/>
</dbReference>
<accession>A0A3B0XI50</accession>
<evidence type="ECO:0000256" key="13">
    <source>
        <dbReference type="ARBA" id="ARBA00022989"/>
    </source>
</evidence>
<evidence type="ECO:0000256" key="14">
    <source>
        <dbReference type="ARBA" id="ARBA00023004"/>
    </source>
</evidence>
<reference evidence="17" key="1">
    <citation type="submission" date="2018-06" db="EMBL/GenBank/DDBJ databases">
        <authorList>
            <person name="Zhirakovskaya E."/>
        </authorList>
    </citation>
    <scope>NUCLEOTIDE SEQUENCE</scope>
</reference>
<dbReference type="InterPro" id="IPR014312">
    <property type="entry name" value="Succ_DH_anchor"/>
</dbReference>
<organism evidence="17">
    <name type="scientific">hydrothermal vent metagenome</name>
    <dbReference type="NCBI Taxonomy" id="652676"/>
    <lineage>
        <taxon>unclassified sequences</taxon>
        <taxon>metagenomes</taxon>
        <taxon>ecological metagenomes</taxon>
    </lineage>
</organism>
<keyword evidence="9" id="KW-0349">Heme</keyword>
<dbReference type="InterPro" id="IPR034804">
    <property type="entry name" value="SQR/QFR_C/D"/>
</dbReference>
<dbReference type="InterPro" id="IPR000701">
    <property type="entry name" value="SuccDH_FuR_B_TM-su"/>
</dbReference>
<evidence type="ECO:0000256" key="2">
    <source>
        <dbReference type="ARBA" id="ARBA00004050"/>
    </source>
</evidence>
<dbReference type="GO" id="GO:0009055">
    <property type="term" value="F:electron transfer activity"/>
    <property type="evidence" value="ECO:0007669"/>
    <property type="project" value="TreeGrafter"/>
</dbReference>
<sequence length="114" mass="12541">MSSPGLQGLRPWMIQRISAVYIAICIIYLIILLIADSPLNVNDWANWVATPYNNIGIGLLLIAVLWHAWIGVRDIVLDYVPNVAARLLVLTLVGGTIMGSGLWGIKALFMVVTR</sequence>
<keyword evidence="10 16" id="KW-0812">Transmembrane</keyword>
<evidence type="ECO:0000313" key="17">
    <source>
        <dbReference type="EMBL" id="VAW67985.1"/>
    </source>
</evidence>
<dbReference type="GO" id="GO:0017004">
    <property type="term" value="P:cytochrome complex assembly"/>
    <property type="evidence" value="ECO:0007669"/>
    <property type="project" value="TreeGrafter"/>
</dbReference>
<dbReference type="EMBL" id="UOFI01000115">
    <property type="protein sequence ID" value="VAW67985.1"/>
    <property type="molecule type" value="Genomic_DNA"/>
</dbReference>
<keyword evidence="15 16" id="KW-0472">Membrane</keyword>
<keyword evidence="8" id="KW-0816">Tricarboxylic acid cycle</keyword>
<keyword evidence="7" id="KW-0997">Cell inner membrane</keyword>
<dbReference type="PANTHER" id="PTHR38689:SF1">
    <property type="entry name" value="SUCCINATE DEHYDROGENASE HYDROPHOBIC MEMBRANE ANCHOR SUBUNIT"/>
    <property type="match status" value="1"/>
</dbReference>
<evidence type="ECO:0000256" key="1">
    <source>
        <dbReference type="ARBA" id="ARBA00001971"/>
    </source>
</evidence>
<evidence type="ECO:0000256" key="6">
    <source>
        <dbReference type="ARBA" id="ARBA00022475"/>
    </source>
</evidence>
<keyword evidence="6" id="KW-1003">Cell membrane</keyword>
<comment type="subcellular location">
    <subcellularLocation>
        <location evidence="3">Cell inner membrane</location>
        <topology evidence="3">Multi-pass membrane protein</topology>
    </subcellularLocation>
</comment>
<dbReference type="AlphaFoldDB" id="A0A3B0XI50"/>
<dbReference type="NCBIfam" id="TIGR02968">
    <property type="entry name" value="succ_dehyd_anc"/>
    <property type="match status" value="1"/>
</dbReference>
<proteinExistence type="predicted"/>
<evidence type="ECO:0000256" key="11">
    <source>
        <dbReference type="ARBA" id="ARBA00022723"/>
    </source>
</evidence>
<evidence type="ECO:0000256" key="12">
    <source>
        <dbReference type="ARBA" id="ARBA00022982"/>
    </source>
</evidence>
<feature type="transmembrane region" description="Helical" evidence="16">
    <location>
        <begin position="55"/>
        <end position="72"/>
    </location>
</feature>
<evidence type="ECO:0000256" key="16">
    <source>
        <dbReference type="SAM" id="Phobius"/>
    </source>
</evidence>
<evidence type="ECO:0000256" key="3">
    <source>
        <dbReference type="ARBA" id="ARBA00004429"/>
    </source>
</evidence>
<dbReference type="PANTHER" id="PTHR38689">
    <property type="entry name" value="SUCCINATE DEHYDROGENASE HYDROPHOBIC MEMBRANE ANCHOR SUBUNIT"/>
    <property type="match status" value="1"/>
</dbReference>
<keyword evidence="13 16" id="KW-1133">Transmembrane helix</keyword>
<evidence type="ECO:0000256" key="5">
    <source>
        <dbReference type="ARBA" id="ARBA00022448"/>
    </source>
</evidence>
<evidence type="ECO:0000256" key="7">
    <source>
        <dbReference type="ARBA" id="ARBA00022519"/>
    </source>
</evidence>
<keyword evidence="12" id="KW-0249">Electron transport</keyword>
<dbReference type="Pfam" id="PF01127">
    <property type="entry name" value="Sdh_cyt"/>
    <property type="match status" value="1"/>
</dbReference>
<feature type="transmembrane region" description="Helical" evidence="16">
    <location>
        <begin position="12"/>
        <end position="35"/>
    </location>
</feature>
<name>A0A3B0XI50_9ZZZZ</name>
<evidence type="ECO:0000256" key="15">
    <source>
        <dbReference type="ARBA" id="ARBA00023136"/>
    </source>
</evidence>
<feature type="transmembrane region" description="Helical" evidence="16">
    <location>
        <begin position="84"/>
        <end position="105"/>
    </location>
</feature>
<protein>
    <recommendedName>
        <fullName evidence="18">Succinate dehydrogenase hydrophobic membrane anchor protein</fullName>
    </recommendedName>
</protein>
<keyword evidence="14" id="KW-0408">Iron</keyword>
<evidence type="ECO:0000256" key="8">
    <source>
        <dbReference type="ARBA" id="ARBA00022532"/>
    </source>
</evidence>
<comment type="cofactor">
    <cofactor evidence="1">
        <name>heme</name>
        <dbReference type="ChEBI" id="CHEBI:30413"/>
    </cofactor>
</comment>
<comment type="function">
    <text evidence="2">Membrane-anchoring subunit of succinate dehydrogenase (SDH).</text>
</comment>
<evidence type="ECO:0008006" key="18">
    <source>
        <dbReference type="Google" id="ProtNLM"/>
    </source>
</evidence>
<dbReference type="GO" id="GO:0020037">
    <property type="term" value="F:heme binding"/>
    <property type="evidence" value="ECO:0007669"/>
    <property type="project" value="InterPro"/>
</dbReference>